<sequence length="158" mass="17229">MSSLNLSVGGRRYKVHCADGEEAHVTKMAGIVDARLTKLGATQPQNEAKNLLFAALVLADELHEANLSIPGSSKKPEGYAEKLARLQEEVRQEKKAREKLEKKLEDAETGSETLTFGVAANRALSEQERKLADQLETLAADLEQTAERLETNKTAVAS</sequence>
<dbReference type="SUPFAM" id="SSF102829">
    <property type="entry name" value="Cell division protein ZapA-like"/>
    <property type="match status" value="1"/>
</dbReference>
<evidence type="ECO:0000313" key="2">
    <source>
        <dbReference type="EMBL" id="NVD44195.1"/>
    </source>
</evidence>
<dbReference type="Pfam" id="PF05164">
    <property type="entry name" value="ZapA"/>
    <property type="match status" value="1"/>
</dbReference>
<dbReference type="EMBL" id="JABWGV010000001">
    <property type="protein sequence ID" value="NVD44195.1"/>
    <property type="molecule type" value="Genomic_DNA"/>
</dbReference>
<evidence type="ECO:0000256" key="1">
    <source>
        <dbReference type="SAM" id="Coils"/>
    </source>
</evidence>
<name>A0A850H500_9SPHN</name>
<keyword evidence="2" id="KW-0131">Cell cycle</keyword>
<dbReference type="InterPro" id="IPR036192">
    <property type="entry name" value="Cell_div_ZapA-like_sf"/>
</dbReference>
<gene>
    <name evidence="2" type="primary">zapA</name>
    <name evidence="2" type="ORF">HUV48_04065</name>
</gene>
<dbReference type="GO" id="GO:0051301">
    <property type="term" value="P:cell division"/>
    <property type="evidence" value="ECO:0007669"/>
    <property type="project" value="UniProtKB-KW"/>
</dbReference>
<evidence type="ECO:0000313" key="3">
    <source>
        <dbReference type="Proteomes" id="UP000561438"/>
    </source>
</evidence>
<dbReference type="RefSeq" id="WP_176266460.1">
    <property type="nucleotide sequence ID" value="NZ_JABWGV010000001.1"/>
</dbReference>
<dbReference type="Proteomes" id="UP000561438">
    <property type="component" value="Unassembled WGS sequence"/>
</dbReference>
<protein>
    <submittedName>
        <fullName evidence="2">Cell division protein ZapA</fullName>
    </submittedName>
</protein>
<proteinExistence type="predicted"/>
<organism evidence="2 3">
    <name type="scientific">Qipengyuania atrilutea</name>
    <dbReference type="NCBI Taxonomy" id="2744473"/>
    <lineage>
        <taxon>Bacteria</taxon>
        <taxon>Pseudomonadati</taxon>
        <taxon>Pseudomonadota</taxon>
        <taxon>Alphaproteobacteria</taxon>
        <taxon>Sphingomonadales</taxon>
        <taxon>Erythrobacteraceae</taxon>
        <taxon>Qipengyuania</taxon>
    </lineage>
</organism>
<feature type="coiled-coil region" evidence="1">
    <location>
        <begin position="83"/>
        <end position="152"/>
    </location>
</feature>
<dbReference type="AlphaFoldDB" id="A0A850H500"/>
<comment type="caution">
    <text evidence="2">The sequence shown here is derived from an EMBL/GenBank/DDBJ whole genome shotgun (WGS) entry which is preliminary data.</text>
</comment>
<accession>A0A850H500</accession>
<reference evidence="2 3" key="1">
    <citation type="submission" date="2020-06" db="EMBL/GenBank/DDBJ databases">
        <title>Altererythrobacter sp. HHU K3-1.</title>
        <authorList>
            <person name="Zhang D."/>
            <person name="Xue H."/>
        </authorList>
    </citation>
    <scope>NUCLEOTIDE SEQUENCE [LARGE SCALE GENOMIC DNA]</scope>
    <source>
        <strain evidence="2 3">HHU K3-1</strain>
    </source>
</reference>
<keyword evidence="2" id="KW-0132">Cell division</keyword>
<dbReference type="InterPro" id="IPR007838">
    <property type="entry name" value="Cell_div_ZapA-like"/>
</dbReference>
<keyword evidence="3" id="KW-1185">Reference proteome</keyword>
<keyword evidence="1" id="KW-0175">Coiled coil</keyword>